<feature type="region of interest" description="Disordered" evidence="1">
    <location>
        <begin position="31"/>
        <end position="53"/>
    </location>
</feature>
<keyword evidence="3" id="KW-1185">Reference proteome</keyword>
<dbReference type="EMBL" id="JANPWB010000002">
    <property type="protein sequence ID" value="KAJ1204997.1"/>
    <property type="molecule type" value="Genomic_DNA"/>
</dbReference>
<evidence type="ECO:0000256" key="1">
    <source>
        <dbReference type="SAM" id="MobiDB-lite"/>
    </source>
</evidence>
<feature type="compositionally biased region" description="Basic and acidic residues" evidence="1">
    <location>
        <begin position="72"/>
        <end position="104"/>
    </location>
</feature>
<reference evidence="2" key="1">
    <citation type="journal article" date="2022" name="bioRxiv">
        <title>Sequencing and chromosome-scale assembly of the giantPleurodeles waltlgenome.</title>
        <authorList>
            <person name="Brown T."/>
            <person name="Elewa A."/>
            <person name="Iarovenko S."/>
            <person name="Subramanian E."/>
            <person name="Araus A.J."/>
            <person name="Petzold A."/>
            <person name="Susuki M."/>
            <person name="Suzuki K.-i.T."/>
            <person name="Hayashi T."/>
            <person name="Toyoda A."/>
            <person name="Oliveira C."/>
            <person name="Osipova E."/>
            <person name="Leigh N.D."/>
            <person name="Simon A."/>
            <person name="Yun M.H."/>
        </authorList>
    </citation>
    <scope>NUCLEOTIDE SEQUENCE</scope>
    <source>
        <strain evidence="2">20211129_DDA</strain>
        <tissue evidence="2">Liver</tissue>
    </source>
</reference>
<name>A0AAV7VU36_PLEWA</name>
<organism evidence="2 3">
    <name type="scientific">Pleurodeles waltl</name>
    <name type="common">Iberian ribbed newt</name>
    <dbReference type="NCBI Taxonomy" id="8319"/>
    <lineage>
        <taxon>Eukaryota</taxon>
        <taxon>Metazoa</taxon>
        <taxon>Chordata</taxon>
        <taxon>Craniata</taxon>
        <taxon>Vertebrata</taxon>
        <taxon>Euteleostomi</taxon>
        <taxon>Amphibia</taxon>
        <taxon>Batrachia</taxon>
        <taxon>Caudata</taxon>
        <taxon>Salamandroidea</taxon>
        <taxon>Salamandridae</taxon>
        <taxon>Pleurodelinae</taxon>
        <taxon>Pleurodeles</taxon>
    </lineage>
</organism>
<sequence>MRHHLPCIRFGSCDGPDCADPHVTKTCADSAHGVPDTPRRAGLPIGSPQCPREGGAIIRTAEKMLRRPFQRRRIEEPTGERTTKTGEEHEGAVAGDFRRSWKEDGAEDPTPSRSRLLDED</sequence>
<dbReference type="Proteomes" id="UP001066276">
    <property type="component" value="Chromosome 1_2"/>
</dbReference>
<protein>
    <recommendedName>
        <fullName evidence="4">C3H1-type domain-containing protein</fullName>
    </recommendedName>
</protein>
<accession>A0AAV7VU36</accession>
<evidence type="ECO:0000313" key="2">
    <source>
        <dbReference type="EMBL" id="KAJ1204997.1"/>
    </source>
</evidence>
<feature type="region of interest" description="Disordered" evidence="1">
    <location>
        <begin position="68"/>
        <end position="120"/>
    </location>
</feature>
<gene>
    <name evidence="2" type="ORF">NDU88_000432</name>
</gene>
<comment type="caution">
    <text evidence="2">The sequence shown here is derived from an EMBL/GenBank/DDBJ whole genome shotgun (WGS) entry which is preliminary data.</text>
</comment>
<proteinExistence type="predicted"/>
<evidence type="ECO:0008006" key="4">
    <source>
        <dbReference type="Google" id="ProtNLM"/>
    </source>
</evidence>
<dbReference type="AlphaFoldDB" id="A0AAV7VU36"/>
<evidence type="ECO:0000313" key="3">
    <source>
        <dbReference type="Proteomes" id="UP001066276"/>
    </source>
</evidence>